<comment type="caution">
    <text evidence="9">The sequence shown here is derived from an EMBL/GenBank/DDBJ whole genome shotgun (WGS) entry which is preliminary data.</text>
</comment>
<keyword evidence="10" id="KW-1185">Reference proteome</keyword>
<gene>
    <name evidence="9" type="ORF">LY71_12440</name>
</gene>
<reference evidence="9 10" key="1">
    <citation type="submission" date="2018-03" db="EMBL/GenBank/DDBJ databases">
        <title>Genomic Encyclopedia of Archaeal and Bacterial Type Strains, Phase II (KMG-II): from individual species to whole genera.</title>
        <authorList>
            <person name="Goeker M."/>
        </authorList>
    </citation>
    <scope>NUCLEOTIDE SEQUENCE [LARGE SCALE GENOMIC DNA]</scope>
    <source>
        <strain evidence="9 10">DSM 45416</strain>
    </source>
</reference>
<evidence type="ECO:0000313" key="10">
    <source>
        <dbReference type="Proteomes" id="UP000239210"/>
    </source>
</evidence>
<dbReference type="RefSeq" id="WP_170121447.1">
    <property type="nucleotide sequence ID" value="NZ_PVTG01000024.1"/>
</dbReference>
<dbReference type="EMBL" id="PVTG01000024">
    <property type="protein sequence ID" value="PRY37175.1"/>
    <property type="molecule type" value="Genomic_DNA"/>
</dbReference>
<evidence type="ECO:0000259" key="8">
    <source>
        <dbReference type="PROSITE" id="PS50965"/>
    </source>
</evidence>
<dbReference type="InterPro" id="IPR011009">
    <property type="entry name" value="Kinase-like_dom_sf"/>
</dbReference>
<dbReference type="GO" id="GO:0005524">
    <property type="term" value="F:ATP binding"/>
    <property type="evidence" value="ECO:0007669"/>
    <property type="project" value="UniProtKB-KW"/>
</dbReference>
<evidence type="ECO:0000256" key="2">
    <source>
        <dbReference type="ARBA" id="ARBA00022527"/>
    </source>
</evidence>
<evidence type="ECO:0000256" key="5">
    <source>
        <dbReference type="ARBA" id="ARBA00022777"/>
    </source>
</evidence>
<dbReference type="PANTHER" id="PTHR43289:SF6">
    <property type="entry name" value="SERINE_THREONINE-PROTEIN KINASE NEKL-3"/>
    <property type="match status" value="1"/>
</dbReference>
<evidence type="ECO:0000259" key="7">
    <source>
        <dbReference type="PROSITE" id="PS50011"/>
    </source>
</evidence>
<dbReference type="InterPro" id="IPR011528">
    <property type="entry name" value="NERD"/>
</dbReference>
<evidence type="ECO:0000256" key="1">
    <source>
        <dbReference type="ARBA" id="ARBA00012513"/>
    </source>
</evidence>
<evidence type="ECO:0000256" key="4">
    <source>
        <dbReference type="ARBA" id="ARBA00022741"/>
    </source>
</evidence>
<keyword evidence="3" id="KW-0808">Transferase</keyword>
<evidence type="ECO:0000313" key="9">
    <source>
        <dbReference type="EMBL" id="PRY37175.1"/>
    </source>
</evidence>
<dbReference type="NCBIfam" id="NF033442">
    <property type="entry name" value="BREX_PglW"/>
    <property type="match status" value="1"/>
</dbReference>
<dbReference type="InterPro" id="IPR000719">
    <property type="entry name" value="Prot_kinase_dom"/>
</dbReference>
<organism evidence="9 10">
    <name type="scientific">Geodermatophilus tzadiensis</name>
    <dbReference type="NCBI Taxonomy" id="1137988"/>
    <lineage>
        <taxon>Bacteria</taxon>
        <taxon>Bacillati</taxon>
        <taxon>Actinomycetota</taxon>
        <taxon>Actinomycetes</taxon>
        <taxon>Geodermatophilales</taxon>
        <taxon>Geodermatophilaceae</taxon>
        <taxon>Geodermatophilus</taxon>
    </lineage>
</organism>
<keyword evidence="6" id="KW-0067">ATP-binding</keyword>
<dbReference type="Proteomes" id="UP000239210">
    <property type="component" value="Unassembled WGS sequence"/>
</dbReference>
<name>A0A2T0SUT9_9ACTN</name>
<feature type="domain" description="Protein kinase" evidence="7">
    <location>
        <begin position="214"/>
        <end position="508"/>
    </location>
</feature>
<dbReference type="PROSITE" id="PS50011">
    <property type="entry name" value="PROTEIN_KINASE_DOM"/>
    <property type="match status" value="2"/>
</dbReference>
<keyword evidence="5 9" id="KW-0418">Kinase</keyword>
<protein>
    <recommendedName>
        <fullName evidence="1">non-specific serine/threonine protein kinase</fullName>
        <ecNumber evidence="1">2.7.11.1</ecNumber>
    </recommendedName>
</protein>
<dbReference type="Pfam" id="PF00069">
    <property type="entry name" value="Pkinase"/>
    <property type="match status" value="1"/>
</dbReference>
<dbReference type="SUPFAM" id="SSF56112">
    <property type="entry name" value="Protein kinase-like (PK-like)"/>
    <property type="match status" value="2"/>
</dbReference>
<keyword evidence="2 9" id="KW-0723">Serine/threonine-protein kinase</keyword>
<dbReference type="SUPFAM" id="SSF47789">
    <property type="entry name" value="C-terminal domain of RNA polymerase alpha subunit"/>
    <property type="match status" value="1"/>
</dbReference>
<dbReference type="SMART" id="SM00220">
    <property type="entry name" value="S_TKc"/>
    <property type="match status" value="1"/>
</dbReference>
<evidence type="ECO:0000256" key="3">
    <source>
        <dbReference type="ARBA" id="ARBA00022679"/>
    </source>
</evidence>
<dbReference type="Gene3D" id="1.10.510.10">
    <property type="entry name" value="Transferase(Phosphotransferase) domain 1"/>
    <property type="match status" value="2"/>
</dbReference>
<dbReference type="Gene3D" id="3.30.200.20">
    <property type="entry name" value="Phosphorylase Kinase, domain 1"/>
    <property type="match status" value="1"/>
</dbReference>
<feature type="domain" description="NERD" evidence="8">
    <location>
        <begin position="17"/>
        <end position="127"/>
    </location>
</feature>
<dbReference type="Pfam" id="PF08378">
    <property type="entry name" value="NERD"/>
    <property type="match status" value="1"/>
</dbReference>
<dbReference type="GO" id="GO:0004674">
    <property type="term" value="F:protein serine/threonine kinase activity"/>
    <property type="evidence" value="ECO:0007669"/>
    <property type="project" value="UniProtKB-KW"/>
</dbReference>
<dbReference type="EC" id="2.7.11.1" evidence="1"/>
<keyword evidence="4" id="KW-0547">Nucleotide-binding</keyword>
<sequence>MPHAPRWVEVTPSPFTHEAEGLRTVRDLLPQTSPYRAWSNVEFRDGQGKWHEVDLIVLGQRRLHLVELKYYSGTLRGDDLRWLRDGHRAEDSPLKLARRKAQRLASRLRDELVRWAEERGVRPEEVRHLVPWVQESVFLHHPGLRCALPRASQVDLFGLDDREATSGLPGISTRLLEPPAGGQAVSRELEGLLVDLMGRIGLVQRRQRELGSWVIDDEPLGEGEGWQDWSATHRHIGADRARIRVRVVPPGAERAERDRIRKVVEHEYRVMTRLAHDGLLRPRDLLDDELGIGLVYPYDEDFQRLDLWQAERPQGVSLVDQLNLVRQVAEAVGYAHRHRVVHRGLTPFAVSVKTTRDAGLQVLVGDWQSSGSVSGEALTGMATSGVTALAATEVRDRLGAILQPAGVDADRRTAEAFQAPEGVWNRDADRVRLDVFALGALTYFVLAGRPPAPDRAGLRDRLLRDRGLDLAADLPQVSSALRTLVLEATRPAVSDRLPDVGAFLDRLAQAERALTSGDEVSDPLEANPGDVVGDRWQLERRLGAGSTAVGLLVSDLTAGSGPEARRVLKVGINDAAVARLDAEADVLRSLDHPRIVRLAEGPVQLGTRRALVLHPAGDQTLAEVLYGRPRLSLDLLERWGADLLQALTVLDRAGIDHRDIKPANLGVREERGERGDRAKHLVLFDFSLARAGATAVNAGTPPYLDPFLESPGRGRYDSAAERYSAAVVLFEMATGATPVFGDGLSDPAAVPDEAAVHEALFDPAVAPALVDFFRTALARKATQRHHTAADMLSAWTSVFVPLPMSVPDDAEARVEAAQPSTPLAEAGLSARALSALEPFGVSTVGDLVALDPVRLNRLSGVAEPTRREVKQRAKQWRDRFGSVVTGRSRLAPAADAGTSPTPTRAAQLLLDAVGSARAQSRRKAAGLMLGLERGLDAFATQDEVAAALGFTRARAAQMVSEMQDAWAANPATCAVLQDVGAVATRALADLGGVGTVEELAGAVLAALPAGDADGVFPERLAAGLLRAALDRLDALQRADADEAGLTKRRRQGRVLAVATEAELLDLADALGRRADELVFEARSAAEPVVARGRAVGALREMADQAGDVRTAPADERLLRLAAAFSQAAAISGRGELHARDLEPVPALQLALAGVGGGQEIAAQEIRDRVRARFPALPPLPDRPRLDALIDEAGLPLLYDEQLRAFRAPVVAADTTGLESRVVTAVAPSGAPLSVSGGQLDRRLAESARSRSFLALGVEAPRADRAVEALVKRHGAHVVDLTGVLIDELHRQAEGRIPWPAVVAADARPLGTREAEGLARLVALALPGVERAIEDAAGEADDARPVLLVEAAPLARYDQLALLSRWTDLAAPRQQAIWLLVPQLSGNTGAMIDGRPLPLAAPGQFVRLDEEWLTPLTAPAGR</sequence>
<evidence type="ECO:0000256" key="6">
    <source>
        <dbReference type="ARBA" id="ARBA00022840"/>
    </source>
</evidence>
<dbReference type="InterPro" id="IPR049832">
    <property type="entry name" value="BREX_PglW"/>
</dbReference>
<feature type="domain" description="Protein kinase" evidence="7">
    <location>
        <begin position="536"/>
        <end position="796"/>
    </location>
</feature>
<dbReference type="PANTHER" id="PTHR43289">
    <property type="entry name" value="MITOGEN-ACTIVATED PROTEIN KINASE KINASE KINASE 20-RELATED"/>
    <property type="match status" value="1"/>
</dbReference>
<dbReference type="PROSITE" id="PS50965">
    <property type="entry name" value="NERD"/>
    <property type="match status" value="1"/>
</dbReference>
<proteinExistence type="predicted"/>
<accession>A0A2T0SUT9</accession>